<dbReference type="Gene3D" id="3.40.1740.10">
    <property type="entry name" value="VC0467-like"/>
    <property type="match status" value="1"/>
</dbReference>
<evidence type="ECO:0000313" key="4">
    <source>
        <dbReference type="Proteomes" id="UP000321899"/>
    </source>
</evidence>
<dbReference type="HAMAP" id="MF_00758">
    <property type="entry name" value="UPF0301"/>
    <property type="match status" value="1"/>
</dbReference>
<dbReference type="PANTHER" id="PTHR30327:SF1">
    <property type="entry name" value="UPF0301 PROTEIN YQGE"/>
    <property type="match status" value="1"/>
</dbReference>
<dbReference type="OrthoDB" id="9807486at2"/>
<proteinExistence type="inferred from homology"/>
<dbReference type="RefSeq" id="WP_139445937.1">
    <property type="nucleotide sequence ID" value="NZ_VDMB01000002.1"/>
</dbReference>
<sequence length="185" mass="20154">MDNPFAGQSLVAMPRLDDPWFSRAVVCMAIHDTGGSFGIVVNNPVADVTEADVMRSIGIFPKEDRVFPPVFCGGPVREDGLFILHGPPFDWKSCLSITSSIALSFSRDIVEAIAEGKGPQQYRMMLGCSGWSPGQLENEICENVWLIHPVSADTLLSLPAERCWDRVLAEMGIRPEFLSADGGNA</sequence>
<dbReference type="InterPro" id="IPR003774">
    <property type="entry name" value="AlgH-like"/>
</dbReference>
<dbReference type="SUPFAM" id="SSF143456">
    <property type="entry name" value="VC0467-like"/>
    <property type="match status" value="1"/>
</dbReference>
<dbReference type="Pfam" id="PF02622">
    <property type="entry name" value="DUF179"/>
    <property type="match status" value="1"/>
</dbReference>
<dbReference type="PANTHER" id="PTHR30327">
    <property type="entry name" value="UNCHARACTERIZED PROTEIN YQGE"/>
    <property type="match status" value="1"/>
</dbReference>
<gene>
    <name evidence="3" type="ORF">FIM25_02420</name>
</gene>
<comment type="caution">
    <text evidence="3">The sequence shown here is derived from an EMBL/GenBank/DDBJ whole genome shotgun (WGS) entry which is preliminary data.</text>
</comment>
<keyword evidence="4" id="KW-1185">Reference proteome</keyword>
<evidence type="ECO:0000313" key="3">
    <source>
        <dbReference type="EMBL" id="TYT75782.1"/>
    </source>
</evidence>
<accession>A0A5Q4VHN1</accession>
<dbReference type="Proteomes" id="UP000321899">
    <property type="component" value="Unassembled WGS sequence"/>
</dbReference>
<name>A0A5Q4VHN1_9BACT</name>
<reference evidence="3 4" key="1">
    <citation type="submission" date="2019-06" db="EMBL/GenBank/DDBJ databases">
        <title>Desulfobotulus mexicanus sp. nov., a novel sulfate-reducing bacterium isolated from the sediment of an alkaline crater lake in Mexico.</title>
        <authorList>
            <person name="Hirschler-Rea A."/>
        </authorList>
    </citation>
    <scope>NUCLEOTIDE SEQUENCE [LARGE SCALE GENOMIC DNA]</scope>
    <source>
        <strain evidence="3 4">PAR22N</strain>
    </source>
</reference>
<protein>
    <recommendedName>
        <fullName evidence="2">UPF0301 protein FIM25_02420</fullName>
    </recommendedName>
</protein>
<dbReference type="GO" id="GO:0005829">
    <property type="term" value="C:cytosol"/>
    <property type="evidence" value="ECO:0007669"/>
    <property type="project" value="TreeGrafter"/>
</dbReference>
<organism evidence="3 4">
    <name type="scientific">Desulfobotulus mexicanus</name>
    <dbReference type="NCBI Taxonomy" id="2586642"/>
    <lineage>
        <taxon>Bacteria</taxon>
        <taxon>Pseudomonadati</taxon>
        <taxon>Thermodesulfobacteriota</taxon>
        <taxon>Desulfobacteria</taxon>
        <taxon>Desulfobacterales</taxon>
        <taxon>Desulfobacteraceae</taxon>
        <taxon>Desulfobotulus</taxon>
    </lineage>
</organism>
<dbReference type="AlphaFoldDB" id="A0A5Q4VHN1"/>
<evidence type="ECO:0000256" key="1">
    <source>
        <dbReference type="ARBA" id="ARBA00009600"/>
    </source>
</evidence>
<dbReference type="EMBL" id="VDMB01000002">
    <property type="protein sequence ID" value="TYT75782.1"/>
    <property type="molecule type" value="Genomic_DNA"/>
</dbReference>
<comment type="similarity">
    <text evidence="1 2">Belongs to the UPF0301 (AlgH) family.</text>
</comment>
<evidence type="ECO:0000256" key="2">
    <source>
        <dbReference type="HAMAP-Rule" id="MF_00758"/>
    </source>
</evidence>